<sequence length="68" mass="8100">MLLKRFKDDPAMTQVVPTVRQLENRKSYIARKAKGGWDLKDYATSLSTSSYRYIKFVYWVQFQQNGFE</sequence>
<proteinExistence type="predicted"/>
<keyword evidence="2" id="KW-1185">Reference proteome</keyword>
<name>A0AAD5LFD5_PYTIN</name>
<evidence type="ECO:0000313" key="1">
    <source>
        <dbReference type="EMBL" id="KAJ0399189.1"/>
    </source>
</evidence>
<dbReference type="EMBL" id="JAKCXM010000191">
    <property type="protein sequence ID" value="KAJ0399189.1"/>
    <property type="molecule type" value="Genomic_DNA"/>
</dbReference>
<protein>
    <submittedName>
        <fullName evidence="1">Uncharacterized protein</fullName>
    </submittedName>
</protein>
<accession>A0AAD5LFD5</accession>
<dbReference type="AlphaFoldDB" id="A0AAD5LFD5"/>
<organism evidence="1 2">
    <name type="scientific">Pythium insidiosum</name>
    <name type="common">Pythiosis disease agent</name>
    <dbReference type="NCBI Taxonomy" id="114742"/>
    <lineage>
        <taxon>Eukaryota</taxon>
        <taxon>Sar</taxon>
        <taxon>Stramenopiles</taxon>
        <taxon>Oomycota</taxon>
        <taxon>Peronosporomycetes</taxon>
        <taxon>Pythiales</taxon>
        <taxon>Pythiaceae</taxon>
        <taxon>Pythium</taxon>
    </lineage>
</organism>
<gene>
    <name evidence="1" type="ORF">P43SY_004352</name>
</gene>
<comment type="caution">
    <text evidence="1">The sequence shown here is derived from an EMBL/GenBank/DDBJ whole genome shotgun (WGS) entry which is preliminary data.</text>
</comment>
<dbReference type="Proteomes" id="UP001209570">
    <property type="component" value="Unassembled WGS sequence"/>
</dbReference>
<reference evidence="1" key="1">
    <citation type="submission" date="2021-12" db="EMBL/GenBank/DDBJ databases">
        <title>Prjna785345.</title>
        <authorList>
            <person name="Rujirawat T."/>
            <person name="Krajaejun T."/>
        </authorList>
    </citation>
    <scope>NUCLEOTIDE SEQUENCE</scope>
    <source>
        <strain evidence="1">Pi057C3</strain>
    </source>
</reference>
<evidence type="ECO:0000313" key="2">
    <source>
        <dbReference type="Proteomes" id="UP001209570"/>
    </source>
</evidence>